<dbReference type="AlphaFoldDB" id="A0A1H2XM26"/>
<dbReference type="OrthoDB" id="2955631at2"/>
<accession>A0A1H2XM26</accession>
<evidence type="ECO:0000313" key="2">
    <source>
        <dbReference type="EMBL" id="SDW93850.1"/>
    </source>
</evidence>
<reference evidence="2 3" key="1">
    <citation type="submission" date="2016-10" db="EMBL/GenBank/DDBJ databases">
        <authorList>
            <person name="de Groot N.N."/>
        </authorList>
    </citation>
    <scope>NUCLEOTIDE SEQUENCE [LARGE SCALE GENOMIC DNA]</scope>
    <source>
        <strain evidence="2 3">DSM 23126</strain>
    </source>
</reference>
<keyword evidence="3" id="KW-1185">Reference proteome</keyword>
<dbReference type="InterPro" id="IPR018723">
    <property type="entry name" value="DUF2254_membrane"/>
</dbReference>
<gene>
    <name evidence="2" type="ORF">SAMN05421781_2817</name>
</gene>
<feature type="transmembrane region" description="Helical" evidence="1">
    <location>
        <begin position="32"/>
        <end position="53"/>
    </location>
</feature>
<organism evidence="2 3">
    <name type="scientific">Marinococcus luteus</name>
    <dbReference type="NCBI Taxonomy" id="1122204"/>
    <lineage>
        <taxon>Bacteria</taxon>
        <taxon>Bacillati</taxon>
        <taxon>Bacillota</taxon>
        <taxon>Bacilli</taxon>
        <taxon>Bacillales</taxon>
        <taxon>Bacillaceae</taxon>
        <taxon>Marinococcus</taxon>
    </lineage>
</organism>
<name>A0A1H2XM26_9BACI</name>
<sequence>MKNAIRRMLPKKIRQLMSMSYRQQWYEIRSSLWVLPAIYIMLAAVLSVVAYWAEFGLQPAFNSLPVFSTEYSLAQTMYSTMLSGVLTLNAFTFNSILVVLTSFSGQFTPRVLFNFIADRKTQHSIGIFNLCFFFLLFVFFFLDSSMSEYVIFPISGVVVTSISVINFILFINHATRWMQVSSITTSMKEESQLRILNTLVYDLEPYRPDDPNRVFREKTNGEAHVVASERTGFLQVVDFGKLIREARKDGIVIQMERRVGDFVMEGITLFKYWKTDSSADMPINEQKFRQFLYLGHSKTEVQDLEFGIRKLTEIAIKSIGNDEPMTAQDAIYQLTDLLFSISKVTKFTPYLTDEDETLRLIMLDEEFSFYVYSAFSHIASYSENDPVVTNSLLEALVILSKALNTKDKNCCWHYGKVIARGFTGQFKYDYDQVKFVNNIEALAENSEDKEPFQSFVRDFIDRGVIQEKHIPARQYKD</sequence>
<dbReference type="RefSeq" id="WP_091616438.1">
    <property type="nucleotide sequence ID" value="NZ_FNNC01000007.1"/>
</dbReference>
<feature type="transmembrane region" description="Helical" evidence="1">
    <location>
        <begin position="124"/>
        <end position="143"/>
    </location>
</feature>
<dbReference type="Proteomes" id="UP000199488">
    <property type="component" value="Unassembled WGS sequence"/>
</dbReference>
<proteinExistence type="predicted"/>
<dbReference type="EMBL" id="FNNC01000007">
    <property type="protein sequence ID" value="SDW93850.1"/>
    <property type="molecule type" value="Genomic_DNA"/>
</dbReference>
<keyword evidence="1" id="KW-1133">Transmembrane helix</keyword>
<dbReference type="Pfam" id="PF10011">
    <property type="entry name" value="DUF2254"/>
    <property type="match status" value="1"/>
</dbReference>
<evidence type="ECO:0000256" key="1">
    <source>
        <dbReference type="SAM" id="Phobius"/>
    </source>
</evidence>
<keyword evidence="1" id="KW-0472">Membrane</keyword>
<protein>
    <submittedName>
        <fullName evidence="2">Uncharacterized membrane protein</fullName>
    </submittedName>
</protein>
<dbReference type="STRING" id="1122204.SAMN05421781_2817"/>
<feature type="transmembrane region" description="Helical" evidence="1">
    <location>
        <begin position="81"/>
        <end position="103"/>
    </location>
</feature>
<keyword evidence="1" id="KW-0812">Transmembrane</keyword>
<feature type="transmembrane region" description="Helical" evidence="1">
    <location>
        <begin position="149"/>
        <end position="171"/>
    </location>
</feature>
<evidence type="ECO:0000313" key="3">
    <source>
        <dbReference type="Proteomes" id="UP000199488"/>
    </source>
</evidence>